<keyword evidence="1" id="KW-0812">Transmembrane</keyword>
<comment type="caution">
    <text evidence="2">The sequence shown here is derived from an EMBL/GenBank/DDBJ whole genome shotgun (WGS) entry which is preliminary data.</text>
</comment>
<gene>
    <name evidence="2" type="ORF">DPMN_032416</name>
</gene>
<dbReference type="EMBL" id="JAIWYP010000002">
    <property type="protein sequence ID" value="KAH3869252.1"/>
    <property type="molecule type" value="Genomic_DNA"/>
</dbReference>
<evidence type="ECO:0000256" key="1">
    <source>
        <dbReference type="SAM" id="Phobius"/>
    </source>
</evidence>
<reference evidence="2" key="2">
    <citation type="submission" date="2020-11" db="EMBL/GenBank/DDBJ databases">
        <authorList>
            <person name="McCartney M.A."/>
            <person name="Auch B."/>
            <person name="Kono T."/>
            <person name="Mallez S."/>
            <person name="Becker A."/>
            <person name="Gohl D.M."/>
            <person name="Silverstein K.A.T."/>
            <person name="Koren S."/>
            <person name="Bechman K.B."/>
            <person name="Herman A."/>
            <person name="Abrahante J.E."/>
            <person name="Garbe J."/>
        </authorList>
    </citation>
    <scope>NUCLEOTIDE SEQUENCE</scope>
    <source>
        <strain evidence="2">Duluth1</strain>
        <tissue evidence="2">Whole animal</tissue>
    </source>
</reference>
<keyword evidence="3" id="KW-1185">Reference proteome</keyword>
<keyword evidence="1" id="KW-1133">Transmembrane helix</keyword>
<feature type="transmembrane region" description="Helical" evidence="1">
    <location>
        <begin position="36"/>
        <end position="57"/>
    </location>
</feature>
<accession>A0A9D4RK16</accession>
<protein>
    <submittedName>
        <fullName evidence="2">Uncharacterized protein</fullName>
    </submittedName>
</protein>
<proteinExistence type="predicted"/>
<keyword evidence="1" id="KW-0472">Membrane</keyword>
<evidence type="ECO:0000313" key="2">
    <source>
        <dbReference type="EMBL" id="KAH3869252.1"/>
    </source>
</evidence>
<name>A0A9D4RK16_DREPO</name>
<organism evidence="2 3">
    <name type="scientific">Dreissena polymorpha</name>
    <name type="common">Zebra mussel</name>
    <name type="synonym">Mytilus polymorpha</name>
    <dbReference type="NCBI Taxonomy" id="45954"/>
    <lineage>
        <taxon>Eukaryota</taxon>
        <taxon>Metazoa</taxon>
        <taxon>Spiralia</taxon>
        <taxon>Lophotrochozoa</taxon>
        <taxon>Mollusca</taxon>
        <taxon>Bivalvia</taxon>
        <taxon>Autobranchia</taxon>
        <taxon>Heteroconchia</taxon>
        <taxon>Euheterodonta</taxon>
        <taxon>Imparidentia</taxon>
        <taxon>Neoheterodontei</taxon>
        <taxon>Myida</taxon>
        <taxon>Dreissenoidea</taxon>
        <taxon>Dreissenidae</taxon>
        <taxon>Dreissena</taxon>
    </lineage>
</organism>
<dbReference type="AlphaFoldDB" id="A0A9D4RK16"/>
<evidence type="ECO:0000313" key="3">
    <source>
        <dbReference type="Proteomes" id="UP000828390"/>
    </source>
</evidence>
<reference evidence="2" key="1">
    <citation type="journal article" date="2019" name="bioRxiv">
        <title>The Genome of the Zebra Mussel, Dreissena polymorpha: A Resource for Invasive Species Research.</title>
        <authorList>
            <person name="McCartney M.A."/>
            <person name="Auch B."/>
            <person name="Kono T."/>
            <person name="Mallez S."/>
            <person name="Zhang Y."/>
            <person name="Obille A."/>
            <person name="Becker A."/>
            <person name="Abrahante J.E."/>
            <person name="Garbe J."/>
            <person name="Badalamenti J.P."/>
            <person name="Herman A."/>
            <person name="Mangelson H."/>
            <person name="Liachko I."/>
            <person name="Sullivan S."/>
            <person name="Sone E.D."/>
            <person name="Koren S."/>
            <person name="Silverstein K.A.T."/>
            <person name="Beckman K.B."/>
            <person name="Gohl D.M."/>
        </authorList>
    </citation>
    <scope>NUCLEOTIDE SEQUENCE</scope>
    <source>
        <strain evidence="2">Duluth1</strain>
        <tissue evidence="2">Whole animal</tissue>
    </source>
</reference>
<sequence length="61" mass="6808">MWSELYPSVAFLTELVLCQIVAGLTQQLMPRMKIVYRPILACPLGSLLIVLIAMTTLKGQM</sequence>
<dbReference type="Proteomes" id="UP000828390">
    <property type="component" value="Unassembled WGS sequence"/>
</dbReference>